<keyword evidence="2" id="KW-1185">Reference proteome</keyword>
<protein>
    <submittedName>
        <fullName evidence="1">Uncharacterized protein</fullName>
    </submittedName>
</protein>
<dbReference type="EMBL" id="JXTC01000083">
    <property type="protein sequence ID" value="PON90480.1"/>
    <property type="molecule type" value="Genomic_DNA"/>
</dbReference>
<organism evidence="1 2">
    <name type="scientific">Trema orientale</name>
    <name type="common">Charcoal tree</name>
    <name type="synonym">Celtis orientalis</name>
    <dbReference type="NCBI Taxonomy" id="63057"/>
    <lineage>
        <taxon>Eukaryota</taxon>
        <taxon>Viridiplantae</taxon>
        <taxon>Streptophyta</taxon>
        <taxon>Embryophyta</taxon>
        <taxon>Tracheophyta</taxon>
        <taxon>Spermatophyta</taxon>
        <taxon>Magnoliopsida</taxon>
        <taxon>eudicotyledons</taxon>
        <taxon>Gunneridae</taxon>
        <taxon>Pentapetalae</taxon>
        <taxon>rosids</taxon>
        <taxon>fabids</taxon>
        <taxon>Rosales</taxon>
        <taxon>Cannabaceae</taxon>
        <taxon>Trema</taxon>
    </lineage>
</organism>
<evidence type="ECO:0000313" key="2">
    <source>
        <dbReference type="Proteomes" id="UP000237000"/>
    </source>
</evidence>
<dbReference type="AlphaFoldDB" id="A0A2P5EY64"/>
<proteinExistence type="predicted"/>
<comment type="caution">
    <text evidence="1">The sequence shown here is derived from an EMBL/GenBank/DDBJ whole genome shotgun (WGS) entry which is preliminary data.</text>
</comment>
<reference evidence="2" key="1">
    <citation type="submission" date="2016-06" db="EMBL/GenBank/DDBJ databases">
        <title>Parallel loss of symbiosis genes in relatives of nitrogen-fixing non-legume Parasponia.</title>
        <authorList>
            <person name="Van Velzen R."/>
            <person name="Holmer R."/>
            <person name="Bu F."/>
            <person name="Rutten L."/>
            <person name="Van Zeijl A."/>
            <person name="Liu W."/>
            <person name="Santuari L."/>
            <person name="Cao Q."/>
            <person name="Sharma T."/>
            <person name="Shen D."/>
            <person name="Roswanjaya Y."/>
            <person name="Wardhani T."/>
            <person name="Kalhor M.S."/>
            <person name="Jansen J."/>
            <person name="Van den Hoogen J."/>
            <person name="Gungor B."/>
            <person name="Hartog M."/>
            <person name="Hontelez J."/>
            <person name="Verver J."/>
            <person name="Yang W.-C."/>
            <person name="Schijlen E."/>
            <person name="Repin R."/>
            <person name="Schilthuizen M."/>
            <person name="Schranz E."/>
            <person name="Heidstra R."/>
            <person name="Miyata K."/>
            <person name="Fedorova E."/>
            <person name="Kohlen W."/>
            <person name="Bisseling T."/>
            <person name="Smit S."/>
            <person name="Geurts R."/>
        </authorList>
    </citation>
    <scope>NUCLEOTIDE SEQUENCE [LARGE SCALE GENOMIC DNA]</scope>
    <source>
        <strain evidence="2">cv. RG33-2</strain>
    </source>
</reference>
<evidence type="ECO:0000313" key="1">
    <source>
        <dbReference type="EMBL" id="PON90480.1"/>
    </source>
</evidence>
<gene>
    <name evidence="1" type="ORF">TorRG33x02_137650</name>
</gene>
<dbReference type="Proteomes" id="UP000237000">
    <property type="component" value="Unassembled WGS sequence"/>
</dbReference>
<accession>A0A2P5EY64</accession>
<sequence>MRSRFKSTSTLVKARSIAVSPLNLRRKTPRNFSSGDRNPSAALLTCIRFSEFATSCEFVAEELRSSGNRSES</sequence>
<dbReference type="InParanoid" id="A0A2P5EY64"/>
<name>A0A2P5EY64_TREOI</name>